<keyword evidence="4" id="KW-0653">Protein transport</keyword>
<dbReference type="PANTHER" id="PTHR33163">
    <property type="entry name" value="PROTEIN TIC 214-RELATED"/>
    <property type="match status" value="1"/>
</dbReference>
<dbReference type="GO" id="GO:0009706">
    <property type="term" value="C:chloroplast inner membrane"/>
    <property type="evidence" value="ECO:0007669"/>
    <property type="project" value="UniProtKB-SubCell"/>
</dbReference>
<feature type="transmembrane region" description="Helical" evidence="4">
    <location>
        <begin position="178"/>
        <end position="206"/>
    </location>
</feature>
<proteinExistence type="inferred from homology"/>
<keyword evidence="3 4" id="KW-1001">Plastid inner membrane</keyword>
<keyword evidence="4" id="KW-0812">Transmembrane</keyword>
<protein>
    <recommendedName>
        <fullName evidence="4">Protein TIC 214</fullName>
    </recommendedName>
    <alternativeName>
        <fullName evidence="4">Translocon at the inner envelope membrane of chloroplasts 214</fullName>
    </alternativeName>
</protein>
<keyword evidence="4 6" id="KW-0934">Plastid</keyword>
<dbReference type="InterPro" id="IPR008896">
    <property type="entry name" value="TIC214"/>
</dbReference>
<dbReference type="GeneID" id="55290645"/>
<keyword evidence="4" id="KW-1133">Transmembrane helix</keyword>
<evidence type="ECO:0000256" key="1">
    <source>
        <dbReference type="ARBA" id="ARBA00002515"/>
    </source>
</evidence>
<dbReference type="PANTHER" id="PTHR33163:SF40">
    <property type="entry name" value="PROTEIN TIC 214"/>
    <property type="match status" value="1"/>
</dbReference>
<keyword evidence="4" id="KW-0472">Membrane</keyword>
<feature type="transmembrane region" description="Helical" evidence="4">
    <location>
        <begin position="12"/>
        <end position="31"/>
    </location>
</feature>
<comment type="function">
    <text evidence="1 4">Involved in protein precursor import into chloroplasts. May be part of an intermediate translocation complex acting as a protein-conducting channel at the inner envelope.</text>
</comment>
<feature type="transmembrane region" description="Helical" evidence="4">
    <location>
        <begin position="37"/>
        <end position="60"/>
    </location>
</feature>
<dbReference type="EMBL" id="MN481989">
    <property type="protein sequence ID" value="QIV26299.1"/>
    <property type="molecule type" value="Genomic_DNA"/>
</dbReference>
<evidence type="ECO:0000256" key="3">
    <source>
        <dbReference type="ARBA" id="ARBA00022780"/>
    </source>
</evidence>
<comment type="subunit">
    <text evidence="4">Part of the Tic complex.</text>
</comment>
<evidence type="ECO:0000313" key="6">
    <source>
        <dbReference type="EMBL" id="QIV26299.1"/>
    </source>
</evidence>
<organism evidence="6">
    <name type="scientific">Celtis sinensis</name>
    <dbReference type="NCBI Taxonomy" id="63053"/>
    <lineage>
        <taxon>Eukaryota</taxon>
        <taxon>Viridiplantae</taxon>
        <taxon>Streptophyta</taxon>
        <taxon>Embryophyta</taxon>
        <taxon>Tracheophyta</taxon>
        <taxon>Spermatophyta</taxon>
        <taxon>Magnoliopsida</taxon>
        <taxon>eudicotyledons</taxon>
        <taxon>Gunneridae</taxon>
        <taxon>Pentapetalae</taxon>
        <taxon>rosids</taxon>
        <taxon>fabids</taxon>
        <taxon>Rosales</taxon>
        <taxon>Cannabaceae</taxon>
        <taxon>Celtis</taxon>
    </lineage>
</organism>
<geneLocation type="chloroplast" evidence="6"/>
<dbReference type="RefSeq" id="YP_009827550.1">
    <property type="nucleotide sequence ID" value="NC_048498.1"/>
</dbReference>
<keyword evidence="4" id="KW-0813">Transport</keyword>
<accession>A0A6H0N9A0</accession>
<name>A0A6H0N9A0_9ROSA</name>
<evidence type="ECO:0000256" key="4">
    <source>
        <dbReference type="RuleBase" id="RU364085"/>
    </source>
</evidence>
<comment type="similarity">
    <text evidence="4">Belongs to the TIC214 family.</text>
</comment>
<feature type="transmembrane region" description="Helical" evidence="4">
    <location>
        <begin position="138"/>
        <end position="158"/>
    </location>
</feature>
<feature type="transmembrane region" description="Helical" evidence="4">
    <location>
        <begin position="231"/>
        <end position="249"/>
    </location>
</feature>
<comment type="subcellular location">
    <subcellularLocation>
        <location evidence="2">Plastid</location>
        <location evidence="2">Chloroplast inner membrane</location>
        <topology evidence="2">Multi-pass membrane protein</topology>
    </subcellularLocation>
</comment>
<feature type="region of interest" description="Disordered" evidence="5">
    <location>
        <begin position="267"/>
        <end position="316"/>
    </location>
</feature>
<feature type="transmembrane region" description="Helical" evidence="4">
    <location>
        <begin position="98"/>
        <end position="118"/>
    </location>
</feature>
<gene>
    <name evidence="6" type="primary">ycf1</name>
    <name evidence="4" type="synonym">TIC214</name>
</gene>
<feature type="compositionally biased region" description="Acidic residues" evidence="5">
    <location>
        <begin position="302"/>
        <end position="313"/>
    </location>
</feature>
<feature type="transmembrane region" description="Helical" evidence="4">
    <location>
        <begin position="72"/>
        <end position="92"/>
    </location>
</feature>
<evidence type="ECO:0000256" key="2">
    <source>
        <dbReference type="ARBA" id="ARBA00004478"/>
    </source>
</evidence>
<dbReference type="Pfam" id="PF05758">
    <property type="entry name" value="Ycf1"/>
    <property type="match status" value="1"/>
</dbReference>
<dbReference type="GO" id="GO:0015031">
    <property type="term" value="P:protein transport"/>
    <property type="evidence" value="ECO:0007669"/>
    <property type="project" value="UniProtKB-KW"/>
</dbReference>
<keyword evidence="4 6" id="KW-0150">Chloroplast</keyword>
<reference evidence="6" key="1">
    <citation type="journal article" date="2019" name="Mitochondrial DNA Part B Resour">
        <title>Characterization of the first complete chloroplast genome sequence of Celtis sinensis (Cannabaceae) and its phylogenetic implications.</title>
        <authorList>
            <person name="Wang G."/>
            <person name="Zhang Y."/>
            <person name="Zhou J."/>
            <person name="Zhang M."/>
            <person name="Hu Y."/>
            <person name="Tian Y."/>
            <person name="Zhou J."/>
            <person name="Wang Z."/>
        </authorList>
    </citation>
    <scope>NUCLEOTIDE SEQUENCE</scope>
    <source>
        <strain evidence="6">MS</strain>
    </source>
</reference>
<sequence>MEIEKNKGRFMMIFQSFLLGNLVSLCMKIINSVLVVGLYYGFLTTFSIGPSYLFLLRARVMEEGEEGTEEKVSATTGFITGQLMMFISIYYVPLHLALGRPHTITVLALPYLLFHFFWNNHKHFFDYGSTNRNSMRNLSIQCVFLNNLIFQLFNHFILPSSMLVRLVNIYMFRCNNKMLFVTSSFVGWLIGHILFMKWVGLVLVWIQQNNSIRSNVLIRSNKYLVAELRNFMARIFSILLFITCVYYLGRIPSPILTKKLKETLETDERDVEIETTSETKGTKQEQEGSTEEDPSPSLFSEEKEDPDKIDETEEIRVNGKEKTKDEFRVKETQYKNRPVYETYYLDVDRNQENSKLEIEILKEKKLFRFEGFKFETPLVTILFDYKRWNRPYRYIKNEKFENAVRNEMSQYFFHTCQSDGKERISFTYPPSLSTFLEMIQRKMSLFTTEKLSSNELYNHWGYNNEKKRKNLKNKFLNKVKALDKTFKNQFLILDVLEKRTRLYNDNTKNKYLSNVYDPFLNGSYRGRMKFFFSFSIQKKNSIQNYIERGWINKIHGLLLIINYLELEFKHKKNPFSKMDIKLLIKEMSFLLNLININEFTVKSTSSFNFQKKNFLPEPKQIRIPINSEGQKSEGQKKKIKFIFDRVLNDPNNKGIRKEAIGLKEIRKKVPHWSYKLINNLEHAEGELEEMLGRNPEIRSRKCKRVVIFNDDLVNTNVSSNPQDTNDNDETKDIALIRYSQQSDFRRDIITGSMRAQRRKTIIWKAFQANVHSPPFLDRLDKAIFFSFDISESLKKKIQNWFFFFLWKNTEVKISDYREKKAKERNKKKEENKREEARIEIAEAWDSILVAQIIRGFLLVTQSILRKYIILPSLIIVKNISRILLFQFPEWSEDLKDWKRERHVKCTYNGIQLSEKEFPKNWLIDGIQIKILFPFRLKPWHKAKLKLGETYNDRMKKKEQKNDFCFLTVLGMETELPFGSPRKQISFFEPIFKELKKKVIKLKKKCFRVLIIVKERTKFFLTVSKKTKKWVVKNILFLKKKIKELAKMNPILLFEFKEIQIDEVSENKKEKDLLINNEIMEESSINIQSTNCTTLSLTKKRIQDLTDKTNTIIKKIQKIPKDNKKGFLSPHRNISSTEISYDDARLKFPKKILQILKRRNARLIRKSPFFFQFFIEKISINIFFFINNIPRINEQVFFYFFDSTKQKINKYSFDNNYIYTNETNKKITQFISIIKKSILNISNNKSQTFYDLSDLSQAYVFYKLSPTLVFNFLNLYKSKLKSVFQYKGRSLFLKNEIKDAFFGTKEIVSSQLIHKNPFNSEINQWKNWFKSSYQYDLSQSRLIPQKARNRVNQDAIVQNKHFKKCDSDEKTRLINSEKQKKIEPDWLLNQKKNVKKQYRYDLLSYNFINYEDKKNSYIYGFPLQVNHNQEIFSNYKKDKRKFLNMLIDIPIYNYLVEKNIIDIKTNPDRKYFDWIILHFCLRNKIDMGAWINIDTDTNNNKYTKIQANNYQLIEKIDKKGLVYPTIRQNQEINPSNKKKLFDWMRINEEIISCPISNLELWFFPEFWILYNSYKIKPCTIPIKLLLLNWNVNENVNENKSTAVKKKRDIFISIFSNEKKDFELENQTEREKEFAVQENFESTLSNQAKDIEENYAVSKMKKDKNKKKSRNNMETGFDFLLKRYLLFQLRWDGSVNPKMINNIKVYCLLLRLINPREIAIASIQKGEMSLDILMIQNNFNLTELIKRGILLIEPVRLSIINEGQFIVYQTIGISLLYKNTCAINQRYREKGHLDKKNYHEFIPKNQKMAENRDTNHYDLFVPEMILAPRRRIELRIRICFNSRNRNGIPKYTAFCNENKIKSQVLNTSNRDKNILIKLKFFLWPNYRLEDFACMNRYWFDTNNGSRFSMLKIHMYPQFKNKN</sequence>
<evidence type="ECO:0000256" key="5">
    <source>
        <dbReference type="SAM" id="MobiDB-lite"/>
    </source>
</evidence>